<reference evidence="1" key="2">
    <citation type="submission" date="2024-03" db="EMBL/GenBank/DDBJ databases">
        <authorList>
            <person name="Bromfield E.S.P."/>
            <person name="Cloutier S."/>
        </authorList>
    </citation>
    <scope>NUCLEOTIDE SEQUENCE</scope>
    <source>
        <strain evidence="1">5S5</strain>
    </source>
</reference>
<evidence type="ECO:0000313" key="1">
    <source>
        <dbReference type="EMBL" id="WXC80864.1"/>
    </source>
</evidence>
<dbReference type="EMBL" id="CP147711">
    <property type="protein sequence ID" value="WXC80864.1"/>
    <property type="molecule type" value="Genomic_DNA"/>
</dbReference>
<reference evidence="1" key="1">
    <citation type="journal article" date="2021" name="Int. J. Syst. Evol. Microbiol.">
        <title>Bradyrhizobium septentrionale sp. nov. (sv. septentrionale) and Bradyrhizobium quebecense sp. nov. (sv. septentrionale) associated with legumes native to Canada possess rearranged symbiosis genes and numerous insertion sequences.</title>
        <authorList>
            <person name="Bromfield E.S.P."/>
            <person name="Cloutier S."/>
        </authorList>
    </citation>
    <scope>NUCLEOTIDE SEQUENCE</scope>
    <source>
        <strain evidence="1">5S5</strain>
    </source>
</reference>
<evidence type="ECO:0000313" key="2">
    <source>
        <dbReference type="Proteomes" id="UP001432046"/>
    </source>
</evidence>
<protein>
    <submittedName>
        <fullName evidence="1">Uncharacterized protein</fullName>
    </submittedName>
</protein>
<proteinExistence type="predicted"/>
<dbReference type="RefSeq" id="WP_224497007.1">
    <property type="nucleotide sequence ID" value="NZ_CP088285.1"/>
</dbReference>
<keyword evidence="2" id="KW-1185">Reference proteome</keyword>
<name>A0ABZ2P146_9BRAD</name>
<accession>A0ABZ2P146</accession>
<sequence length="125" mass="13766">MPLVVCSLLGFDILRDTTAAPQSIQLRQINTGLLHQWQRGYQGISPREGAMPSFDVRFIKTVCDDTGHEHRACQAAFKVDAASLSVAAQLAEADFCRQKGIRDWTIFADSMELRMPSALPSAWGG</sequence>
<gene>
    <name evidence="1" type="ORF">WDK88_04265</name>
</gene>
<dbReference type="Proteomes" id="UP001432046">
    <property type="component" value="Chromosome"/>
</dbReference>
<organism evidence="1 2">
    <name type="scientific">Bradyrhizobium septentrionale</name>
    <dbReference type="NCBI Taxonomy" id="1404411"/>
    <lineage>
        <taxon>Bacteria</taxon>
        <taxon>Pseudomonadati</taxon>
        <taxon>Pseudomonadota</taxon>
        <taxon>Alphaproteobacteria</taxon>
        <taxon>Hyphomicrobiales</taxon>
        <taxon>Nitrobacteraceae</taxon>
        <taxon>Bradyrhizobium</taxon>
    </lineage>
</organism>